<dbReference type="GO" id="GO:0030170">
    <property type="term" value="F:pyridoxal phosphate binding"/>
    <property type="evidence" value="ECO:0007669"/>
    <property type="project" value="InterPro"/>
</dbReference>
<dbReference type="Proteomes" id="UP001329915">
    <property type="component" value="Chromosome"/>
</dbReference>
<evidence type="ECO:0000256" key="2">
    <source>
        <dbReference type="ARBA" id="ARBA00001933"/>
    </source>
</evidence>
<dbReference type="PIRSF" id="PIRSF000521">
    <property type="entry name" value="Transaminase_4ab_Lys_Orn"/>
    <property type="match status" value="1"/>
</dbReference>
<dbReference type="EMBL" id="CP121694">
    <property type="protein sequence ID" value="WRO22907.1"/>
    <property type="molecule type" value="Genomic_DNA"/>
</dbReference>
<evidence type="ECO:0000256" key="1">
    <source>
        <dbReference type="ARBA" id="ARBA00001750"/>
    </source>
</evidence>
<evidence type="ECO:0000256" key="8">
    <source>
        <dbReference type="ARBA" id="ARBA00022576"/>
    </source>
</evidence>
<dbReference type="GO" id="GO:0047298">
    <property type="term" value="F:(S)-3-amino-2-methylpropionate transaminase activity"/>
    <property type="evidence" value="ECO:0007669"/>
    <property type="project" value="UniProtKB-EC"/>
</dbReference>
<dbReference type="InterPro" id="IPR015422">
    <property type="entry name" value="PyrdxlP-dep_Trfase_small"/>
</dbReference>
<dbReference type="InterPro" id="IPR015421">
    <property type="entry name" value="PyrdxlP-dep_Trfase_major"/>
</dbReference>
<evidence type="ECO:0000256" key="17">
    <source>
        <dbReference type="RuleBase" id="RU003560"/>
    </source>
</evidence>
<dbReference type="SUPFAM" id="SSF53383">
    <property type="entry name" value="PLP-dependent transferases"/>
    <property type="match status" value="1"/>
</dbReference>
<evidence type="ECO:0000256" key="7">
    <source>
        <dbReference type="ARBA" id="ARBA00018543"/>
    </source>
</evidence>
<dbReference type="AlphaFoldDB" id="A0AAU0URB4"/>
<dbReference type="GO" id="GO:0042802">
    <property type="term" value="F:identical protein binding"/>
    <property type="evidence" value="ECO:0007669"/>
    <property type="project" value="TreeGrafter"/>
</dbReference>
<dbReference type="CDD" id="cd00610">
    <property type="entry name" value="OAT_like"/>
    <property type="match status" value="1"/>
</dbReference>
<dbReference type="EC" id="2.6.1.19" evidence="6"/>
<dbReference type="Gene3D" id="3.40.640.10">
    <property type="entry name" value="Type I PLP-dependent aspartate aminotransferase-like (Major domain)"/>
    <property type="match status" value="1"/>
</dbReference>
<dbReference type="PANTHER" id="PTHR11986:SF58">
    <property type="entry name" value="LEUCINE_METHIONINE RACEMASE"/>
    <property type="match status" value="1"/>
</dbReference>
<evidence type="ECO:0000256" key="5">
    <source>
        <dbReference type="ARBA" id="ARBA00012876"/>
    </source>
</evidence>
<evidence type="ECO:0000256" key="10">
    <source>
        <dbReference type="ARBA" id="ARBA00022898"/>
    </source>
</evidence>
<dbReference type="EC" id="2.6.1.22" evidence="5"/>
<evidence type="ECO:0000256" key="16">
    <source>
        <dbReference type="ARBA" id="ARBA00050054"/>
    </source>
</evidence>
<dbReference type="FunFam" id="3.90.1150.10:FF:000022">
    <property type="entry name" value="4-aminobutyrate aminotransferase"/>
    <property type="match status" value="1"/>
</dbReference>
<keyword evidence="10 17" id="KW-0663">Pyridoxal phosphate</keyword>
<proteinExistence type="inferred from homology"/>
<dbReference type="InterPro" id="IPR049704">
    <property type="entry name" value="Aminotrans_3_PPA_site"/>
</dbReference>
<comment type="pathway">
    <text evidence="3">Amino-acid degradation; 4-aminobutanoate degradation.</text>
</comment>
<dbReference type="Gene3D" id="3.90.1150.10">
    <property type="entry name" value="Aspartate Aminotransferase, domain 1"/>
    <property type="match status" value="1"/>
</dbReference>
<dbReference type="GO" id="GO:0009448">
    <property type="term" value="P:gamma-aminobutyric acid metabolic process"/>
    <property type="evidence" value="ECO:0007669"/>
    <property type="project" value="InterPro"/>
</dbReference>
<dbReference type="PROSITE" id="PS00600">
    <property type="entry name" value="AA_TRANSFER_CLASS_3"/>
    <property type="match status" value="1"/>
</dbReference>
<dbReference type="InterPro" id="IPR015424">
    <property type="entry name" value="PyrdxlP-dep_Trfase"/>
</dbReference>
<dbReference type="PANTHER" id="PTHR11986">
    <property type="entry name" value="AMINOTRANSFERASE CLASS III"/>
    <property type="match status" value="1"/>
</dbReference>
<dbReference type="InterPro" id="IPR050103">
    <property type="entry name" value="Class-III_PLP-dep_AT"/>
</dbReference>
<dbReference type="GO" id="GO:0047589">
    <property type="term" value="F:5-aminovalerate transaminase activity"/>
    <property type="evidence" value="ECO:0007669"/>
    <property type="project" value="UniProtKB-ARBA"/>
</dbReference>
<comment type="catalytic activity">
    <reaction evidence="1">
        <text>(S)-3-amino-2-methylpropanoate + 2-oxoglutarate = 2-methyl-3-oxopropanoate + L-glutamate</text>
        <dbReference type="Rhea" id="RHEA:13993"/>
        <dbReference type="ChEBI" id="CHEBI:16810"/>
        <dbReference type="ChEBI" id="CHEBI:29985"/>
        <dbReference type="ChEBI" id="CHEBI:57700"/>
        <dbReference type="ChEBI" id="CHEBI:58655"/>
        <dbReference type="EC" id="2.6.1.22"/>
    </reaction>
</comment>
<keyword evidence="8 18" id="KW-0032">Aminotransferase</keyword>
<sequence>MSKIVTEVPGPRSQELMKLRQEFVARGPGNVTPVFIEKGKGAVITDVDGNEFIDFAAGIGVLNVGHCPDEVVNVVKEQAEKFLHSCFHVNMYEPYIKLAQKLAEITPGDFAKKTMMANSGAEAVENAVKIARKYTGRMGLISLESAFHGRTLMTMSLTSKVKPYKFGFGPFAPETYKIPSANCYRCSFNSTYPECGLHCVEHLERFFVAEFPAEHVAALIAEPVQGEGGFIVPPKEFIQGIKKICEKNDILYISDEVQAGFGRTGSMFAIEHFGVEPDLITMSKSLASGMPLSAVTGRAEVMDAPAPGEIGGTFGGNPLSCVAALEVIKKIEREKLIQRSTAIGERMMGRLRQMQEKYPAIGDVRGLGAMVAIELVKDRATKEPDKELTGKIAQTCYENGLITMTAGIYGNVIRFLTPLVITDDQVDEGLDILEKAFQINA</sequence>
<evidence type="ECO:0000256" key="6">
    <source>
        <dbReference type="ARBA" id="ARBA00012912"/>
    </source>
</evidence>
<evidence type="ECO:0000256" key="4">
    <source>
        <dbReference type="ARBA" id="ARBA00008954"/>
    </source>
</evidence>
<evidence type="ECO:0000256" key="14">
    <source>
        <dbReference type="ARBA" id="ARBA00031787"/>
    </source>
</evidence>
<comment type="similarity">
    <text evidence="4 17">Belongs to the class-III pyridoxal-phosphate-dependent aminotransferase family.</text>
</comment>
<comment type="cofactor">
    <cofactor evidence="2">
        <name>pyridoxal 5'-phosphate</name>
        <dbReference type="ChEBI" id="CHEBI:597326"/>
    </cofactor>
</comment>
<evidence type="ECO:0000256" key="13">
    <source>
        <dbReference type="ARBA" id="ARBA00030857"/>
    </source>
</evidence>
<name>A0AAU0URB4_9FIRM</name>
<keyword evidence="9 18" id="KW-0808">Transferase</keyword>
<evidence type="ECO:0000256" key="3">
    <source>
        <dbReference type="ARBA" id="ARBA00005176"/>
    </source>
</evidence>
<accession>A0AAU0URB4</accession>
<keyword evidence="19" id="KW-1185">Reference proteome</keyword>
<evidence type="ECO:0000256" key="15">
    <source>
        <dbReference type="ARBA" id="ARBA00048021"/>
    </source>
</evidence>
<dbReference type="NCBIfam" id="TIGR00700">
    <property type="entry name" value="GABAtrnsam"/>
    <property type="match status" value="1"/>
</dbReference>
<comment type="catalytic activity">
    <reaction evidence="15">
        <text>4-aminobutanoate + 2-oxoglutarate = succinate semialdehyde + L-glutamate</text>
        <dbReference type="Rhea" id="RHEA:23352"/>
        <dbReference type="ChEBI" id="CHEBI:16810"/>
        <dbReference type="ChEBI" id="CHEBI:29985"/>
        <dbReference type="ChEBI" id="CHEBI:57706"/>
        <dbReference type="ChEBI" id="CHEBI:59888"/>
        <dbReference type="EC" id="2.6.1.19"/>
    </reaction>
</comment>
<reference evidence="18 19" key="1">
    <citation type="submission" date="2023-04" db="EMBL/GenBank/DDBJ databases">
        <authorList>
            <person name="Hsu D."/>
        </authorList>
    </citation>
    <scope>NUCLEOTIDE SEQUENCE [LARGE SCALE GENOMIC DNA]</scope>
    <source>
        <strain evidence="18 19">MK1</strain>
    </source>
</reference>
<evidence type="ECO:0000256" key="9">
    <source>
        <dbReference type="ARBA" id="ARBA00022679"/>
    </source>
</evidence>
<dbReference type="FunFam" id="3.40.640.10:FF:000013">
    <property type="entry name" value="4-aminobutyrate aminotransferase"/>
    <property type="match status" value="1"/>
</dbReference>
<evidence type="ECO:0000256" key="11">
    <source>
        <dbReference type="ARBA" id="ARBA00029760"/>
    </source>
</evidence>
<organism evidence="18 19">
    <name type="scientific">Metallumcola ferriviriculae</name>
    <dbReference type="NCBI Taxonomy" id="3039180"/>
    <lineage>
        <taxon>Bacteria</taxon>
        <taxon>Bacillati</taxon>
        <taxon>Bacillota</taxon>
        <taxon>Clostridia</taxon>
        <taxon>Neomoorellales</taxon>
        <taxon>Desulfitibacteraceae</taxon>
        <taxon>Metallumcola</taxon>
    </lineage>
</organism>
<dbReference type="Pfam" id="PF00202">
    <property type="entry name" value="Aminotran_3"/>
    <property type="match status" value="1"/>
</dbReference>
<gene>
    <name evidence="18" type="primary">gabT</name>
    <name evidence="18" type="ORF">MFMK1_002751</name>
</gene>
<evidence type="ECO:0000256" key="12">
    <source>
        <dbReference type="ARBA" id="ARBA00030204"/>
    </source>
</evidence>
<evidence type="ECO:0000313" key="19">
    <source>
        <dbReference type="Proteomes" id="UP001329915"/>
    </source>
</evidence>
<dbReference type="InterPro" id="IPR005814">
    <property type="entry name" value="Aminotrans_3"/>
</dbReference>
<protein>
    <recommendedName>
        <fullName evidence="7">4-aminobutyrate aminotransferase</fullName>
        <ecNumber evidence="6">2.6.1.19</ecNumber>
        <ecNumber evidence="5">2.6.1.22</ecNumber>
    </recommendedName>
    <alternativeName>
        <fullName evidence="13">(S)-3-amino-2-methylpropionate transaminase</fullName>
    </alternativeName>
    <alternativeName>
        <fullName evidence="14">GABA aminotransferase</fullName>
    </alternativeName>
    <alternativeName>
        <fullName evidence="12">Gamma-amino-N-butyrate transaminase</fullName>
    </alternativeName>
    <alternativeName>
        <fullName evidence="16">Glutamate:succinic semialdehyde transaminase</fullName>
    </alternativeName>
    <alternativeName>
        <fullName evidence="11">L-AIBAT</fullName>
    </alternativeName>
</protein>
<evidence type="ECO:0000313" key="18">
    <source>
        <dbReference type="EMBL" id="WRO22907.1"/>
    </source>
</evidence>
<dbReference type="KEGG" id="dbc:MFMK1_002751"/>
<dbReference type="GO" id="GO:0034386">
    <property type="term" value="F:4-aminobutyrate:2-oxoglutarate transaminase activity"/>
    <property type="evidence" value="ECO:0007669"/>
    <property type="project" value="UniProtKB-EC"/>
</dbReference>
<dbReference type="RefSeq" id="WP_366922303.1">
    <property type="nucleotide sequence ID" value="NZ_CP121694.1"/>
</dbReference>
<dbReference type="InterPro" id="IPR004632">
    <property type="entry name" value="4NH2But_aminotransferase_bac"/>
</dbReference>